<gene>
    <name evidence="1" type="ORF">TGDOM2_244015</name>
</gene>
<evidence type="ECO:0000313" key="2">
    <source>
        <dbReference type="Proteomes" id="UP000028837"/>
    </source>
</evidence>
<protein>
    <submittedName>
        <fullName evidence="1">Uncharacterized protein</fullName>
    </submittedName>
</protein>
<dbReference type="VEuPathDB" id="ToxoDB:TGDOM2_244015"/>
<organism evidence="1 2">
    <name type="scientific">Toxoplasma gondii GAB2-2007-GAL-DOM2</name>
    <dbReference type="NCBI Taxonomy" id="1130820"/>
    <lineage>
        <taxon>Eukaryota</taxon>
        <taxon>Sar</taxon>
        <taxon>Alveolata</taxon>
        <taxon>Apicomplexa</taxon>
        <taxon>Conoidasida</taxon>
        <taxon>Coccidia</taxon>
        <taxon>Eucoccidiorida</taxon>
        <taxon>Eimeriorina</taxon>
        <taxon>Sarcocystidae</taxon>
        <taxon>Toxoplasma</taxon>
    </lineage>
</organism>
<sequence length="84" mass="9616">MSIQEPASRGSRQCHYTQDVAVPLSHTNLRQSVMLKDLLRYSKKSSLQHRHQGPQGTRYSSSIHIRTKLCVHPLNAEPLIHCKE</sequence>
<name>A0A086JLY0_TOXGO</name>
<dbReference type="AlphaFoldDB" id="A0A086JLY0"/>
<dbReference type="EMBL" id="AHZU02001357">
    <property type="protein sequence ID" value="KFG33148.1"/>
    <property type="molecule type" value="Genomic_DNA"/>
</dbReference>
<evidence type="ECO:0000313" key="1">
    <source>
        <dbReference type="EMBL" id="KFG33148.1"/>
    </source>
</evidence>
<proteinExistence type="predicted"/>
<comment type="caution">
    <text evidence="1">The sequence shown here is derived from an EMBL/GenBank/DDBJ whole genome shotgun (WGS) entry which is preliminary data.</text>
</comment>
<reference evidence="1 2" key="1">
    <citation type="submission" date="2014-02" db="EMBL/GenBank/DDBJ databases">
        <authorList>
            <person name="Sibley D."/>
            <person name="Venepally P."/>
            <person name="Karamycheva S."/>
            <person name="Hadjithomas M."/>
            <person name="Khan A."/>
            <person name="Brunk B."/>
            <person name="Roos D."/>
            <person name="Caler E."/>
            <person name="Lorenzi H."/>
        </authorList>
    </citation>
    <scope>NUCLEOTIDE SEQUENCE [LARGE SCALE GENOMIC DNA]</scope>
    <source>
        <strain evidence="1 2">GAB2-2007-GAL-DOM2</strain>
    </source>
</reference>
<dbReference type="Proteomes" id="UP000028837">
    <property type="component" value="Unassembled WGS sequence"/>
</dbReference>
<accession>A0A086JLY0</accession>